<protein>
    <recommendedName>
        <fullName evidence="5">DUF2530 domain-containing protein</fullName>
    </recommendedName>
</protein>
<evidence type="ECO:0008006" key="5">
    <source>
        <dbReference type="Google" id="ProtNLM"/>
    </source>
</evidence>
<dbReference type="EMBL" id="FOET01000005">
    <property type="protein sequence ID" value="SEQ27113.1"/>
    <property type="molecule type" value="Genomic_DNA"/>
</dbReference>
<dbReference type="InterPro" id="IPR019681">
    <property type="entry name" value="DUF2530"/>
</dbReference>
<evidence type="ECO:0000256" key="1">
    <source>
        <dbReference type="SAM" id="MobiDB-lite"/>
    </source>
</evidence>
<dbReference type="RefSeq" id="WP_093658971.1">
    <property type="nucleotide sequence ID" value="NZ_FOET01000005.1"/>
</dbReference>
<keyword evidence="2" id="KW-1133">Transmembrane helix</keyword>
<feature type="region of interest" description="Disordered" evidence="1">
    <location>
        <begin position="84"/>
        <end position="119"/>
    </location>
</feature>
<feature type="transmembrane region" description="Helical" evidence="2">
    <location>
        <begin position="53"/>
        <end position="72"/>
    </location>
</feature>
<sequence>MGLSRWTSGEREAPEPLEGNVVATVVGGTVIWFTLFLVQLPFYRWFDEHDRTWWLWTCLAGGVLGLYGIWFVRRREAALRRERLARETGAGSGPGTGTGTGTGTGPGTGTAPEGPAPAE</sequence>
<organism evidence="3 4">
    <name type="scientific">Streptomyces radiopugnans</name>
    <dbReference type="NCBI Taxonomy" id="403935"/>
    <lineage>
        <taxon>Bacteria</taxon>
        <taxon>Bacillati</taxon>
        <taxon>Actinomycetota</taxon>
        <taxon>Actinomycetes</taxon>
        <taxon>Kitasatosporales</taxon>
        <taxon>Streptomycetaceae</taxon>
        <taxon>Streptomyces</taxon>
    </lineage>
</organism>
<dbReference type="Pfam" id="PF10745">
    <property type="entry name" value="DUF2530"/>
    <property type="match status" value="1"/>
</dbReference>
<proteinExistence type="predicted"/>
<evidence type="ECO:0000313" key="4">
    <source>
        <dbReference type="Proteomes" id="UP000199055"/>
    </source>
</evidence>
<evidence type="ECO:0000313" key="3">
    <source>
        <dbReference type="EMBL" id="SEQ27113.1"/>
    </source>
</evidence>
<evidence type="ECO:0000256" key="2">
    <source>
        <dbReference type="SAM" id="Phobius"/>
    </source>
</evidence>
<accession>A0A1H9EPH8</accession>
<feature type="transmembrane region" description="Helical" evidence="2">
    <location>
        <begin position="21"/>
        <end position="41"/>
    </location>
</feature>
<gene>
    <name evidence="3" type="ORF">SAMN05216481_105217</name>
</gene>
<dbReference type="AlphaFoldDB" id="A0A1H9EPH8"/>
<keyword evidence="4" id="KW-1185">Reference proteome</keyword>
<feature type="compositionally biased region" description="Gly residues" evidence="1">
    <location>
        <begin position="90"/>
        <end position="108"/>
    </location>
</feature>
<dbReference type="Proteomes" id="UP000199055">
    <property type="component" value="Unassembled WGS sequence"/>
</dbReference>
<keyword evidence="2" id="KW-0812">Transmembrane</keyword>
<reference evidence="3 4" key="1">
    <citation type="submission" date="2016-10" db="EMBL/GenBank/DDBJ databases">
        <authorList>
            <person name="de Groot N.N."/>
        </authorList>
    </citation>
    <scope>NUCLEOTIDE SEQUENCE [LARGE SCALE GENOMIC DNA]</scope>
    <source>
        <strain evidence="3 4">CGMCC 4.3519</strain>
    </source>
</reference>
<keyword evidence="2" id="KW-0472">Membrane</keyword>
<name>A0A1H9EPH8_9ACTN</name>
<dbReference type="STRING" id="403935.SAMN05216481_105217"/>